<evidence type="ECO:0000313" key="3">
    <source>
        <dbReference type="Proteomes" id="UP000034071"/>
    </source>
</evidence>
<dbReference type="GO" id="GO:0003677">
    <property type="term" value="F:DNA binding"/>
    <property type="evidence" value="ECO:0007669"/>
    <property type="project" value="UniProtKB-KW"/>
</dbReference>
<feature type="region of interest" description="Disordered" evidence="1">
    <location>
        <begin position="50"/>
        <end position="72"/>
    </location>
</feature>
<protein>
    <submittedName>
        <fullName evidence="2">DNA-binding protein</fullName>
    </submittedName>
</protein>
<name>A0A0F6RBD7_9GAMM</name>
<proteinExistence type="predicted"/>
<dbReference type="KEGG" id="kge:TQ33_0069"/>
<dbReference type="HOGENOM" id="CLU_186875_1_1_6"/>
<dbReference type="OrthoDB" id="5881059at2"/>
<sequence>MSHKTTPKRFVAGARCPECKEMDSIVCYYEDEVFVRECVECDFRELIGDVEPEEKESDQKEPESDASKKVTPAQIIKIKEL</sequence>
<dbReference type="Proteomes" id="UP000034071">
    <property type="component" value="Chromosome"/>
</dbReference>
<dbReference type="RefSeq" id="WP_046560300.1">
    <property type="nucleotide sequence ID" value="NZ_CP010975.1"/>
</dbReference>
<accession>A0A0F6RBD7</accession>
<organism evidence="2 3">
    <name type="scientific">Kangiella geojedonensis</name>
    <dbReference type="NCBI Taxonomy" id="914150"/>
    <lineage>
        <taxon>Bacteria</taxon>
        <taxon>Pseudomonadati</taxon>
        <taxon>Pseudomonadota</taxon>
        <taxon>Gammaproteobacteria</taxon>
        <taxon>Kangiellales</taxon>
        <taxon>Kangiellaceae</taxon>
        <taxon>Kangiella</taxon>
    </lineage>
</organism>
<dbReference type="NCBIfam" id="TIGR02443">
    <property type="entry name" value="YheV family putative zinc ribbon protein"/>
    <property type="match status" value="1"/>
</dbReference>
<keyword evidence="3" id="KW-1185">Reference proteome</keyword>
<dbReference type="STRING" id="914150.TQ33_0069"/>
<evidence type="ECO:0000313" key="2">
    <source>
        <dbReference type="EMBL" id="AKE51061.1"/>
    </source>
</evidence>
<dbReference type="AlphaFoldDB" id="A0A0F6RBD7"/>
<feature type="compositionally biased region" description="Basic and acidic residues" evidence="1">
    <location>
        <begin position="57"/>
        <end position="68"/>
    </location>
</feature>
<evidence type="ECO:0000256" key="1">
    <source>
        <dbReference type="SAM" id="MobiDB-lite"/>
    </source>
</evidence>
<dbReference type="EMBL" id="CP010975">
    <property type="protein sequence ID" value="AKE51061.1"/>
    <property type="molecule type" value="Genomic_DNA"/>
</dbReference>
<reference evidence="2 3" key="1">
    <citation type="submission" date="2015-02" db="EMBL/GenBank/DDBJ databases">
        <title>Complete genome sequence of Kangiella geojedonensis strain YCS-5T.</title>
        <authorList>
            <person name="Kim K.M."/>
        </authorList>
    </citation>
    <scope>NUCLEOTIDE SEQUENCE [LARGE SCALE GENOMIC DNA]</scope>
    <source>
        <strain evidence="2 3">YCS-5</strain>
    </source>
</reference>
<dbReference type="Pfam" id="PF09526">
    <property type="entry name" value="DUF2387"/>
    <property type="match status" value="1"/>
</dbReference>
<dbReference type="InterPro" id="IPR012658">
    <property type="entry name" value="YheV"/>
</dbReference>
<keyword evidence="2" id="KW-0238">DNA-binding</keyword>
<gene>
    <name evidence="2" type="ORF">TQ33_0069</name>
</gene>